<feature type="transmembrane region" description="Helical" evidence="7">
    <location>
        <begin position="402"/>
        <end position="422"/>
    </location>
</feature>
<feature type="compositionally biased region" description="Basic and acidic residues" evidence="6">
    <location>
        <begin position="285"/>
        <end position="295"/>
    </location>
</feature>
<dbReference type="InterPro" id="IPR012435">
    <property type="entry name" value="TMEM144"/>
</dbReference>
<protein>
    <recommendedName>
        <fullName evidence="9">EamA domain-containing protein</fullName>
    </recommendedName>
</protein>
<evidence type="ECO:0000256" key="4">
    <source>
        <dbReference type="ARBA" id="ARBA00022989"/>
    </source>
</evidence>
<feature type="transmembrane region" description="Helical" evidence="7">
    <location>
        <begin position="51"/>
        <end position="68"/>
    </location>
</feature>
<evidence type="ECO:0000256" key="5">
    <source>
        <dbReference type="ARBA" id="ARBA00023136"/>
    </source>
</evidence>
<comment type="similarity">
    <text evidence="2">Belongs to the TMEM144 family.</text>
</comment>
<keyword evidence="3 7" id="KW-0812">Transmembrane</keyword>
<reference evidence="8" key="1">
    <citation type="submission" date="2021-01" db="EMBL/GenBank/DDBJ databases">
        <authorList>
            <person name="Corre E."/>
            <person name="Pelletier E."/>
            <person name="Niang G."/>
            <person name="Scheremetjew M."/>
            <person name="Finn R."/>
            <person name="Kale V."/>
            <person name="Holt S."/>
            <person name="Cochrane G."/>
            <person name="Meng A."/>
            <person name="Brown T."/>
            <person name="Cohen L."/>
        </authorList>
    </citation>
    <scope>NUCLEOTIDE SEQUENCE</scope>
    <source>
        <strain evidence="8">MM31A-1</strain>
    </source>
</reference>
<dbReference type="EMBL" id="HBIO01015403">
    <property type="protein sequence ID" value="CAE0467035.1"/>
    <property type="molecule type" value="Transcribed_RNA"/>
</dbReference>
<evidence type="ECO:0000256" key="3">
    <source>
        <dbReference type="ARBA" id="ARBA00022692"/>
    </source>
</evidence>
<sequence>MIIDSTIESCGNWCGLVAAFIGCIGFGTFGAPLKAEAVDRVNADPFVLQTYKSTMCFLTSWLVLLLGVEFNFTPYGIISGLMWVTGGFCGIFGIRNAGLAISVGTWSSITVLISFAWGIFVFDEEVQSITGTLFGILMMCIGFIGMAYFTMSSSSSSLPSTCERECECAATNTESEQAIIPKGEEADSDGCGIIPTPLVLPETESEHSGSEASNDNDNDMTARLLDHDHGNGVDGHTGTRSTAGVDLEDPSSLETNTSSEYVSLDEAVNERRLWNQNQNQIQNNEHEHDHEHEHENDNEDESDNCENDLNANDNDKFNLFGLQCDRKVIGIIGAAIDGVLGGSNLIPMKLAPTIDRGLDYVISFGIGAAIATLAGWALRLSIASCRQKSLNAGYASLPSMHLSKIIIPGALSGTLWSIGNIGQIMSVTLLGETIGMSIVQSQMIISGILGILWFGEIKGIKMIMGWVLSAIVTFIGIICLSGEHKS</sequence>
<feature type="region of interest" description="Disordered" evidence="6">
    <location>
        <begin position="285"/>
        <end position="309"/>
    </location>
</feature>
<evidence type="ECO:0000256" key="7">
    <source>
        <dbReference type="SAM" id="Phobius"/>
    </source>
</evidence>
<dbReference type="InterPro" id="IPR010651">
    <property type="entry name" value="Sugar_transport"/>
</dbReference>
<name>A0A7S3V9Y4_9STRA</name>
<dbReference type="Pfam" id="PF07857">
    <property type="entry name" value="TMEM144"/>
    <property type="match status" value="2"/>
</dbReference>
<dbReference type="GO" id="GO:0016020">
    <property type="term" value="C:membrane"/>
    <property type="evidence" value="ECO:0007669"/>
    <property type="project" value="UniProtKB-SubCell"/>
</dbReference>
<evidence type="ECO:0000313" key="8">
    <source>
        <dbReference type="EMBL" id="CAE0467035.1"/>
    </source>
</evidence>
<evidence type="ECO:0000256" key="6">
    <source>
        <dbReference type="SAM" id="MobiDB-lite"/>
    </source>
</evidence>
<keyword evidence="5 7" id="KW-0472">Membrane</keyword>
<evidence type="ECO:0000256" key="1">
    <source>
        <dbReference type="ARBA" id="ARBA00004141"/>
    </source>
</evidence>
<organism evidence="8">
    <name type="scientific">Chaetoceros debilis</name>
    <dbReference type="NCBI Taxonomy" id="122233"/>
    <lineage>
        <taxon>Eukaryota</taxon>
        <taxon>Sar</taxon>
        <taxon>Stramenopiles</taxon>
        <taxon>Ochrophyta</taxon>
        <taxon>Bacillariophyta</taxon>
        <taxon>Coscinodiscophyceae</taxon>
        <taxon>Chaetocerotophycidae</taxon>
        <taxon>Chaetocerotales</taxon>
        <taxon>Chaetocerotaceae</taxon>
        <taxon>Chaetoceros</taxon>
    </lineage>
</organism>
<evidence type="ECO:0008006" key="9">
    <source>
        <dbReference type="Google" id="ProtNLM"/>
    </source>
</evidence>
<feature type="transmembrane region" description="Helical" evidence="7">
    <location>
        <begin position="129"/>
        <end position="151"/>
    </location>
</feature>
<evidence type="ECO:0000256" key="2">
    <source>
        <dbReference type="ARBA" id="ARBA00005731"/>
    </source>
</evidence>
<feature type="transmembrane region" description="Helical" evidence="7">
    <location>
        <begin position="75"/>
        <end position="94"/>
    </location>
</feature>
<feature type="compositionally biased region" description="Polar residues" evidence="6">
    <location>
        <begin position="252"/>
        <end position="261"/>
    </location>
</feature>
<dbReference type="AlphaFoldDB" id="A0A7S3V9Y4"/>
<accession>A0A7S3V9Y4</accession>
<feature type="transmembrane region" description="Helical" evidence="7">
    <location>
        <begin position="460"/>
        <end position="480"/>
    </location>
</feature>
<proteinExistence type="inferred from homology"/>
<gene>
    <name evidence="8" type="ORF">CDEB00056_LOCUS11887</name>
</gene>
<feature type="transmembrane region" description="Helical" evidence="7">
    <location>
        <begin position="12"/>
        <end position="31"/>
    </location>
</feature>
<feature type="compositionally biased region" description="Acidic residues" evidence="6">
    <location>
        <begin position="296"/>
        <end position="306"/>
    </location>
</feature>
<keyword evidence="4 7" id="KW-1133">Transmembrane helix</keyword>
<comment type="subcellular location">
    <subcellularLocation>
        <location evidence="1">Membrane</location>
        <topology evidence="1">Multi-pass membrane protein</topology>
    </subcellularLocation>
</comment>
<feature type="transmembrane region" description="Helical" evidence="7">
    <location>
        <begin position="100"/>
        <end position="122"/>
    </location>
</feature>
<dbReference type="PANTHER" id="PTHR16119">
    <property type="entry name" value="TRANSMEMBRANE PROTEIN 144"/>
    <property type="match status" value="1"/>
</dbReference>
<dbReference type="GO" id="GO:0015144">
    <property type="term" value="F:carbohydrate transmembrane transporter activity"/>
    <property type="evidence" value="ECO:0007669"/>
    <property type="project" value="InterPro"/>
</dbReference>
<dbReference type="PANTHER" id="PTHR16119:SF17">
    <property type="entry name" value="TRANSMEMBRANE PROTEIN 144"/>
    <property type="match status" value="1"/>
</dbReference>
<feature type="region of interest" description="Disordered" evidence="6">
    <location>
        <begin position="202"/>
        <end position="261"/>
    </location>
</feature>
<feature type="transmembrane region" description="Helical" evidence="7">
    <location>
        <begin position="358"/>
        <end position="382"/>
    </location>
</feature>
<feature type="transmembrane region" description="Helical" evidence="7">
    <location>
        <begin position="434"/>
        <end position="454"/>
    </location>
</feature>